<dbReference type="PANTHER" id="PTHR33307">
    <property type="entry name" value="ALPHA-RHAMNOSIDASE (EUROFUNG)"/>
    <property type="match status" value="1"/>
</dbReference>
<feature type="domain" description="Bacterial alpha-L-rhamnosidase N-terminal" evidence="6">
    <location>
        <begin position="343"/>
        <end position="517"/>
    </location>
</feature>
<evidence type="ECO:0000313" key="10">
    <source>
        <dbReference type="Proteomes" id="UP000078486"/>
    </source>
</evidence>
<dbReference type="InterPro" id="IPR008902">
    <property type="entry name" value="Rhamnosid_concanavalin"/>
</dbReference>
<evidence type="ECO:0000256" key="2">
    <source>
        <dbReference type="ARBA" id="ARBA00012652"/>
    </source>
</evidence>
<dbReference type="PANTHER" id="PTHR33307:SF11">
    <property type="entry name" value="ALPHA-L-RHAMNOSIDASE"/>
    <property type="match status" value="1"/>
</dbReference>
<evidence type="ECO:0000313" key="9">
    <source>
        <dbReference type="EMBL" id="OAM89670.1"/>
    </source>
</evidence>
<dbReference type="Pfam" id="PF17389">
    <property type="entry name" value="Bac_rhamnosid6H"/>
    <property type="match status" value="1"/>
</dbReference>
<dbReference type="SUPFAM" id="SSF48208">
    <property type="entry name" value="Six-hairpin glycosidases"/>
    <property type="match status" value="1"/>
</dbReference>
<dbReference type="Pfam" id="PF05592">
    <property type="entry name" value="Bac_rhamnosid"/>
    <property type="match status" value="1"/>
</dbReference>
<dbReference type="Pfam" id="PF25788">
    <property type="entry name" value="Ig_Rha78A_N"/>
    <property type="match status" value="1"/>
</dbReference>
<dbReference type="Gene3D" id="1.50.10.10">
    <property type="match status" value="1"/>
</dbReference>
<sequence length="1088" mass="119452">MKSLVTLRSFLPLAALLLSGVFSSPALHAAGLAPAGLRCDWGRDPSGIDSGTLRLAWSLESTTRGARQTAWQVRVSSTRERLAAGEADAWDSGRVDGDAQLQVPYGGRALRTGERVFWQVRVWDETGAVSPWSETATWTMGVVQPGDWQAKWITDPELVRVTRRWLGFSTPPVTDENTPQWVMLDLGRDHAIEEVGLHALVHTVNERLGFPRWFKVELSRTGDFRDAAVIADHTREPVNLWFTRVMIPANGITARYVRLSAPRLRMIAEDEGAQPLGRLALSQMEVRSGGKNIAPGAKVTASASLEEGPWSAEALVDGIGLPGSNPRATTTLLLRREFPVEGELRRAVLFVCGLGYYTLSVNGAEVGAEDLLKPGWTDYTKTCIYDTRDITAQLRAGGANAIGLTLANGMYNVQYSHGRYTKFVGPPRAQKALVQLRLEYGDGRVETVVSDPQWKVAAGPTVFEHAYGGEDYDAGLEPRGWDRPGFDDSKWTAAVETAGPGGRLVGFSHASPPMRAHETLKPVAVRGLRPGVTVYDFGQNTALMPVLRVRGPKGASVKLRPSELVNPDGSINWRSTHNSKAEAGWNYRLAGHPDGEDWAPKFFYHGARYLQVEVAAPEGGSELPVVGRLDARVVHSDSPAVGHFACSNELFNRIRMLVRWAQRSNMAHVLTDCPHRERLGWLEQDHLNGPSLRSEFDLTRLFSKIFGDMEDAQLENGLVPSIAPEYIRFDGWFRDSPEWGSTLILAAWQQFVWTGDDTPLHRHYPAMQRYFDYLTRRADGHILSHGLGDWCDLGPTGSGHSSLTPVPLVATATYYEGALAMERIAQHLRRSRDARRYAELADEIAEAFNARFLDKATAVYATGSQTSQVLPLTLGIVPFGQYDAVLARLVQAVRAAGNGITTGEIGHPYLLRGLSQAGRADLVFAIHNQTDRPGYGYQLERGATTLVEAWDASPNVSQNHFMLGHITEWFYQYLAGIMPDASGPGFARVIVRPEPAGDVAWAEASIDTVRGRVAVRWDRGEGKFALRVTVPPNARAGVQLPVPVTAVITESGRATDKRDDLTPLGAVDGRPAFEIGAGEYAFEASWQK</sequence>
<dbReference type="SUPFAM" id="SSF49785">
    <property type="entry name" value="Galactose-binding domain-like"/>
    <property type="match status" value="1"/>
</dbReference>
<evidence type="ECO:0000259" key="5">
    <source>
        <dbReference type="Pfam" id="PF05592"/>
    </source>
</evidence>
<dbReference type="InterPro" id="IPR035396">
    <property type="entry name" value="Bac_rhamnosid6H"/>
</dbReference>
<evidence type="ECO:0000259" key="8">
    <source>
        <dbReference type="Pfam" id="PF17390"/>
    </source>
</evidence>
<evidence type="ECO:0000256" key="1">
    <source>
        <dbReference type="ARBA" id="ARBA00001445"/>
    </source>
</evidence>
<dbReference type="Gene3D" id="2.60.420.10">
    <property type="entry name" value="Maltose phosphorylase, domain 3"/>
    <property type="match status" value="1"/>
</dbReference>
<keyword evidence="3" id="KW-0378">Hydrolase</keyword>
<dbReference type="RefSeq" id="WP_068769913.1">
    <property type="nucleotide sequence ID" value="NZ_CP109796.1"/>
</dbReference>
<feature type="domain" description="Alpha-L-rhamnosidase concanavalin-like" evidence="5">
    <location>
        <begin position="528"/>
        <end position="624"/>
    </location>
</feature>
<dbReference type="EMBL" id="LRRQ01000083">
    <property type="protein sequence ID" value="OAM89670.1"/>
    <property type="molecule type" value="Genomic_DNA"/>
</dbReference>
<name>A0A178IIA9_9BACT</name>
<dbReference type="InterPro" id="IPR013783">
    <property type="entry name" value="Ig-like_fold"/>
</dbReference>
<dbReference type="InterPro" id="IPR008928">
    <property type="entry name" value="6-hairpin_glycosidase_sf"/>
</dbReference>
<keyword evidence="4" id="KW-0732">Signal</keyword>
<keyword evidence="10" id="KW-1185">Reference proteome</keyword>
<gene>
    <name evidence="9" type="ORF">AW736_08585</name>
</gene>
<dbReference type="STRING" id="1184151.AW736_08585"/>
<evidence type="ECO:0000259" key="6">
    <source>
        <dbReference type="Pfam" id="PF08531"/>
    </source>
</evidence>
<dbReference type="EC" id="3.2.1.40" evidence="2"/>
<dbReference type="InterPro" id="IPR008979">
    <property type="entry name" value="Galactose-bd-like_sf"/>
</dbReference>
<accession>A0A178IIA9</accession>
<dbReference type="GO" id="GO:0030596">
    <property type="term" value="F:alpha-L-rhamnosidase activity"/>
    <property type="evidence" value="ECO:0007669"/>
    <property type="project" value="UniProtKB-EC"/>
</dbReference>
<dbReference type="InterPro" id="IPR035398">
    <property type="entry name" value="Bac_rhamnosid_C"/>
</dbReference>
<evidence type="ECO:0000259" key="7">
    <source>
        <dbReference type="Pfam" id="PF17389"/>
    </source>
</evidence>
<dbReference type="PIRSF" id="PIRSF010631">
    <property type="entry name" value="A-rhamnsds"/>
    <property type="match status" value="1"/>
</dbReference>
<evidence type="ECO:0000256" key="3">
    <source>
        <dbReference type="ARBA" id="ARBA00022801"/>
    </source>
</evidence>
<comment type="caution">
    <text evidence="9">The sequence shown here is derived from an EMBL/GenBank/DDBJ whole genome shotgun (WGS) entry which is preliminary data.</text>
</comment>
<comment type="catalytic activity">
    <reaction evidence="1">
        <text>Hydrolysis of terminal non-reducing alpha-L-rhamnose residues in alpha-L-rhamnosides.</text>
        <dbReference type="EC" id="3.2.1.40"/>
    </reaction>
</comment>
<dbReference type="InterPro" id="IPR013737">
    <property type="entry name" value="Bac_rhamnosid_N"/>
</dbReference>
<organism evidence="9 10">
    <name type="scientific">Termitidicoccus mucosus</name>
    <dbReference type="NCBI Taxonomy" id="1184151"/>
    <lineage>
        <taxon>Bacteria</taxon>
        <taxon>Pseudomonadati</taxon>
        <taxon>Verrucomicrobiota</taxon>
        <taxon>Opitutia</taxon>
        <taxon>Opitutales</taxon>
        <taxon>Opitutaceae</taxon>
        <taxon>Termitidicoccus</taxon>
    </lineage>
</organism>
<proteinExistence type="predicted"/>
<feature type="domain" description="Alpha-L-rhamnosidase six-hairpin glycosidase" evidence="7">
    <location>
        <begin position="641"/>
        <end position="973"/>
    </location>
</feature>
<reference evidence="9 10" key="1">
    <citation type="submission" date="2016-01" db="EMBL/GenBank/DDBJ databases">
        <title>High potential of lignocellulose degradation of a new Verrucomicrobia species.</title>
        <authorList>
            <person name="Wang Y."/>
            <person name="Shi Y."/>
            <person name="Qiu Z."/>
            <person name="Liu S."/>
            <person name="Yang H."/>
        </authorList>
    </citation>
    <scope>NUCLEOTIDE SEQUENCE [LARGE SCALE GENOMIC DNA]</scope>
    <source>
        <strain evidence="9 10">TSB47</strain>
    </source>
</reference>
<dbReference type="Pfam" id="PF08531">
    <property type="entry name" value="Bac_rhamnosid_N"/>
    <property type="match status" value="1"/>
</dbReference>
<dbReference type="InterPro" id="IPR012341">
    <property type="entry name" value="6hp_glycosidase-like_sf"/>
</dbReference>
<feature type="signal peptide" evidence="4">
    <location>
        <begin position="1"/>
        <end position="29"/>
    </location>
</feature>
<evidence type="ECO:0000256" key="4">
    <source>
        <dbReference type="SAM" id="SignalP"/>
    </source>
</evidence>
<dbReference type="InterPro" id="IPR016007">
    <property type="entry name" value="Alpha_rhamnosid"/>
</dbReference>
<feature type="domain" description="Alpha-L-rhamnosidase C-terminal" evidence="8">
    <location>
        <begin position="981"/>
        <end position="1052"/>
    </location>
</feature>
<dbReference type="GO" id="GO:0005975">
    <property type="term" value="P:carbohydrate metabolic process"/>
    <property type="evidence" value="ECO:0007669"/>
    <property type="project" value="InterPro"/>
</dbReference>
<dbReference type="AlphaFoldDB" id="A0A178IIA9"/>
<dbReference type="Gene3D" id="2.60.120.260">
    <property type="entry name" value="Galactose-binding domain-like"/>
    <property type="match status" value="3"/>
</dbReference>
<dbReference type="Proteomes" id="UP000078486">
    <property type="component" value="Unassembled WGS sequence"/>
</dbReference>
<feature type="chain" id="PRO_5008088907" description="alpha-L-rhamnosidase" evidence="4">
    <location>
        <begin position="30"/>
        <end position="1088"/>
    </location>
</feature>
<protein>
    <recommendedName>
        <fullName evidence="2">alpha-L-rhamnosidase</fullName>
        <ecNumber evidence="2">3.2.1.40</ecNumber>
    </recommendedName>
</protein>
<dbReference type="Gene3D" id="2.60.40.10">
    <property type="entry name" value="Immunoglobulins"/>
    <property type="match status" value="1"/>
</dbReference>
<dbReference type="Pfam" id="PF17390">
    <property type="entry name" value="Bac_rhamnosid_C"/>
    <property type="match status" value="1"/>
</dbReference>